<dbReference type="AlphaFoldDB" id="A0AAV5JA90"/>
<accession>A0AAV5JA90</accession>
<keyword evidence="2" id="KW-1185">Reference proteome</keyword>
<sequence>MTNRAILLFFFSPVAEQKAKPPTHPPSSERKSQIYSVPSSLSAALLCGCDFFRFLVRETATNSSFLP</sequence>
<evidence type="ECO:0008006" key="3">
    <source>
        <dbReference type="Google" id="ProtNLM"/>
    </source>
</evidence>
<evidence type="ECO:0000313" key="2">
    <source>
        <dbReference type="Proteomes" id="UP001054252"/>
    </source>
</evidence>
<reference evidence="1 2" key="1">
    <citation type="journal article" date="2021" name="Commun. Biol.">
        <title>The genome of Shorea leprosula (Dipterocarpaceae) highlights the ecological relevance of drought in aseasonal tropical rainforests.</title>
        <authorList>
            <person name="Ng K.K.S."/>
            <person name="Kobayashi M.J."/>
            <person name="Fawcett J.A."/>
            <person name="Hatakeyama M."/>
            <person name="Paape T."/>
            <person name="Ng C.H."/>
            <person name="Ang C.C."/>
            <person name="Tnah L.H."/>
            <person name="Lee C.T."/>
            <person name="Nishiyama T."/>
            <person name="Sese J."/>
            <person name="O'Brien M.J."/>
            <person name="Copetti D."/>
            <person name="Mohd Noor M.I."/>
            <person name="Ong R.C."/>
            <person name="Putra M."/>
            <person name="Sireger I.Z."/>
            <person name="Indrioko S."/>
            <person name="Kosugi Y."/>
            <person name="Izuno A."/>
            <person name="Isagi Y."/>
            <person name="Lee S.L."/>
            <person name="Shimizu K.K."/>
        </authorList>
    </citation>
    <scope>NUCLEOTIDE SEQUENCE [LARGE SCALE GENOMIC DNA]</scope>
    <source>
        <strain evidence="1">214</strain>
    </source>
</reference>
<proteinExistence type="predicted"/>
<gene>
    <name evidence="1" type="ORF">SLEP1_g18698</name>
</gene>
<dbReference type="EMBL" id="BPVZ01000026">
    <property type="protein sequence ID" value="GKV06878.1"/>
    <property type="molecule type" value="Genomic_DNA"/>
</dbReference>
<dbReference type="Proteomes" id="UP001054252">
    <property type="component" value="Unassembled WGS sequence"/>
</dbReference>
<comment type="caution">
    <text evidence="1">The sequence shown here is derived from an EMBL/GenBank/DDBJ whole genome shotgun (WGS) entry which is preliminary data.</text>
</comment>
<protein>
    <recommendedName>
        <fullName evidence="3">Secreted protein</fullName>
    </recommendedName>
</protein>
<organism evidence="1 2">
    <name type="scientific">Rubroshorea leprosula</name>
    <dbReference type="NCBI Taxonomy" id="152421"/>
    <lineage>
        <taxon>Eukaryota</taxon>
        <taxon>Viridiplantae</taxon>
        <taxon>Streptophyta</taxon>
        <taxon>Embryophyta</taxon>
        <taxon>Tracheophyta</taxon>
        <taxon>Spermatophyta</taxon>
        <taxon>Magnoliopsida</taxon>
        <taxon>eudicotyledons</taxon>
        <taxon>Gunneridae</taxon>
        <taxon>Pentapetalae</taxon>
        <taxon>rosids</taxon>
        <taxon>malvids</taxon>
        <taxon>Malvales</taxon>
        <taxon>Dipterocarpaceae</taxon>
        <taxon>Rubroshorea</taxon>
    </lineage>
</organism>
<name>A0AAV5JA90_9ROSI</name>
<evidence type="ECO:0000313" key="1">
    <source>
        <dbReference type="EMBL" id="GKV06878.1"/>
    </source>
</evidence>